<feature type="transmembrane region" description="Helical" evidence="8">
    <location>
        <begin position="158"/>
        <end position="181"/>
    </location>
</feature>
<feature type="transmembrane region" description="Helical" evidence="8">
    <location>
        <begin position="295"/>
        <end position="318"/>
    </location>
</feature>
<proteinExistence type="predicted"/>
<dbReference type="GO" id="GO:0005886">
    <property type="term" value="C:plasma membrane"/>
    <property type="evidence" value="ECO:0007669"/>
    <property type="project" value="UniProtKB-SubCell"/>
</dbReference>
<evidence type="ECO:0000259" key="9">
    <source>
        <dbReference type="PROSITE" id="PS50850"/>
    </source>
</evidence>
<evidence type="ECO:0000256" key="2">
    <source>
        <dbReference type="ARBA" id="ARBA00022448"/>
    </source>
</evidence>
<keyword evidence="4 8" id="KW-0812">Transmembrane</keyword>
<evidence type="ECO:0000313" key="10">
    <source>
        <dbReference type="EMBL" id="MBP0457143.1"/>
    </source>
</evidence>
<dbReference type="GO" id="GO:0046677">
    <property type="term" value="P:response to antibiotic"/>
    <property type="evidence" value="ECO:0007669"/>
    <property type="project" value="UniProtKB-KW"/>
</dbReference>
<evidence type="ECO:0000256" key="6">
    <source>
        <dbReference type="ARBA" id="ARBA00023136"/>
    </source>
</evidence>
<keyword evidence="7" id="KW-0046">Antibiotic resistance</keyword>
<dbReference type="InterPro" id="IPR004638">
    <property type="entry name" value="EmrB-like"/>
</dbReference>
<evidence type="ECO:0000256" key="1">
    <source>
        <dbReference type="ARBA" id="ARBA00004651"/>
    </source>
</evidence>
<evidence type="ECO:0000256" key="5">
    <source>
        <dbReference type="ARBA" id="ARBA00022989"/>
    </source>
</evidence>
<organism evidence="10 11">
    <name type="scientific">Streptomyces montanisoli</name>
    <dbReference type="NCBI Taxonomy" id="2798581"/>
    <lineage>
        <taxon>Bacteria</taxon>
        <taxon>Bacillati</taxon>
        <taxon>Actinomycetota</taxon>
        <taxon>Actinomycetes</taxon>
        <taxon>Kitasatosporales</taxon>
        <taxon>Streptomycetaceae</taxon>
        <taxon>Streptomyces</taxon>
    </lineage>
</organism>
<feature type="transmembrane region" description="Helical" evidence="8">
    <location>
        <begin position="431"/>
        <end position="449"/>
    </location>
</feature>
<feature type="transmembrane region" description="Helical" evidence="8">
    <location>
        <begin position="469"/>
        <end position="488"/>
    </location>
</feature>
<feature type="transmembrane region" description="Helical" evidence="8">
    <location>
        <begin position="29"/>
        <end position="50"/>
    </location>
</feature>
<feature type="transmembrane region" description="Helical" evidence="8">
    <location>
        <begin position="127"/>
        <end position="146"/>
    </location>
</feature>
<dbReference type="PROSITE" id="PS50850">
    <property type="entry name" value="MFS"/>
    <property type="match status" value="1"/>
</dbReference>
<keyword evidence="6 8" id="KW-0472">Membrane</keyword>
<feature type="transmembrane region" description="Helical" evidence="8">
    <location>
        <begin position="102"/>
        <end position="121"/>
    </location>
</feature>
<dbReference type="Gene3D" id="1.20.1720.10">
    <property type="entry name" value="Multidrug resistance protein D"/>
    <property type="match status" value="1"/>
</dbReference>
<feature type="transmembrane region" description="Helical" evidence="8">
    <location>
        <begin position="257"/>
        <end position="274"/>
    </location>
</feature>
<evidence type="ECO:0000256" key="3">
    <source>
        <dbReference type="ARBA" id="ARBA00022475"/>
    </source>
</evidence>
<feature type="transmembrane region" description="Helical" evidence="8">
    <location>
        <begin position="227"/>
        <end position="245"/>
    </location>
</feature>
<feature type="transmembrane region" description="Helical" evidence="8">
    <location>
        <begin position="70"/>
        <end position="90"/>
    </location>
</feature>
<keyword evidence="11" id="KW-1185">Reference proteome</keyword>
<dbReference type="Gene3D" id="1.20.1250.20">
    <property type="entry name" value="MFS general substrate transporter like domains"/>
    <property type="match status" value="1"/>
</dbReference>
<name>A0A940MED6_9ACTN</name>
<dbReference type="CDD" id="cd17321">
    <property type="entry name" value="MFS_MMR_MDR_like"/>
    <property type="match status" value="1"/>
</dbReference>
<accession>A0A940MED6</accession>
<comment type="caution">
    <text evidence="10">The sequence shown here is derived from an EMBL/GenBank/DDBJ whole genome shotgun (WGS) entry which is preliminary data.</text>
</comment>
<comment type="subcellular location">
    <subcellularLocation>
        <location evidence="1">Cell membrane</location>
        <topology evidence="1">Multi-pass membrane protein</topology>
    </subcellularLocation>
</comment>
<feature type="domain" description="Major facilitator superfamily (MFS) profile" evidence="9">
    <location>
        <begin position="32"/>
        <end position="493"/>
    </location>
</feature>
<dbReference type="InterPro" id="IPR011701">
    <property type="entry name" value="MFS"/>
</dbReference>
<dbReference type="NCBIfam" id="TIGR00711">
    <property type="entry name" value="efflux_EmrB"/>
    <property type="match status" value="1"/>
</dbReference>
<dbReference type="EMBL" id="JAGIQL010000016">
    <property type="protein sequence ID" value="MBP0457143.1"/>
    <property type="molecule type" value="Genomic_DNA"/>
</dbReference>
<dbReference type="RefSeq" id="WP_209338921.1">
    <property type="nucleotide sequence ID" value="NZ_JAGIQL010000016.1"/>
</dbReference>
<feature type="transmembrane region" description="Helical" evidence="8">
    <location>
        <begin position="187"/>
        <end position="207"/>
    </location>
</feature>
<evidence type="ECO:0000313" key="11">
    <source>
        <dbReference type="Proteomes" id="UP000670475"/>
    </source>
</evidence>
<dbReference type="AlphaFoldDB" id="A0A940MED6"/>
<keyword evidence="2" id="KW-0813">Transport</keyword>
<keyword evidence="5 8" id="KW-1133">Transmembrane helix</keyword>
<dbReference type="Pfam" id="PF07690">
    <property type="entry name" value="MFS_1"/>
    <property type="match status" value="1"/>
</dbReference>
<dbReference type="SUPFAM" id="SSF103473">
    <property type="entry name" value="MFS general substrate transporter"/>
    <property type="match status" value="1"/>
</dbReference>
<keyword evidence="3" id="KW-1003">Cell membrane</keyword>
<protein>
    <submittedName>
        <fullName evidence="10">MFS transporter</fullName>
    </submittedName>
</protein>
<dbReference type="InterPro" id="IPR020846">
    <property type="entry name" value="MFS_dom"/>
</dbReference>
<evidence type="ECO:0000256" key="7">
    <source>
        <dbReference type="ARBA" id="ARBA00023251"/>
    </source>
</evidence>
<evidence type="ECO:0000256" key="8">
    <source>
        <dbReference type="SAM" id="Phobius"/>
    </source>
</evidence>
<dbReference type="PANTHER" id="PTHR42718:SF46">
    <property type="entry name" value="BLR6921 PROTEIN"/>
    <property type="match status" value="1"/>
</dbReference>
<gene>
    <name evidence="10" type="ORF">JFN87_06470</name>
</gene>
<feature type="transmembrane region" description="Helical" evidence="8">
    <location>
        <begin position="387"/>
        <end position="410"/>
    </location>
</feature>
<reference evidence="10" key="1">
    <citation type="submission" date="2021-03" db="EMBL/GenBank/DDBJ databases">
        <title>Whole genome sequence of Streptomyces bomunensis MMS17-BM035.</title>
        <authorList>
            <person name="Lee J.H."/>
        </authorList>
    </citation>
    <scope>NUCLEOTIDE SEQUENCE</scope>
    <source>
        <strain evidence="10">MMS17-BM035</strain>
    </source>
</reference>
<dbReference type="InterPro" id="IPR036259">
    <property type="entry name" value="MFS_trans_sf"/>
</dbReference>
<evidence type="ECO:0000256" key="4">
    <source>
        <dbReference type="ARBA" id="ARBA00022692"/>
    </source>
</evidence>
<dbReference type="GO" id="GO:0022857">
    <property type="term" value="F:transmembrane transporter activity"/>
    <property type="evidence" value="ECO:0007669"/>
    <property type="project" value="InterPro"/>
</dbReference>
<sequence>MSHERPSVATVTSPTRPAAQEVAKPGVRLAAVAAIACVAQFMVVLDSSIVNVALPSMKAGLGLSVTAQQWVVNGYLITFGGLLLLAARAGDLFGRRRVFQTGLAVFTAASLFGGLAQGGWMLLAARLVQGAGAAALAPSSLSLITASHTEPAARTRAMTWWGVAASSAGAAGTVLGGLLTASLSWRWVMLVNVPIGAGLLAASLACLRPSASASAGRGSGTNRPVDLPGAVTITLSAAAIVYGVSIAPDHGWGSAEVLTLLIGGLVLLAAFVAIERRAAEPLVPPAVFALHNVRIGNVLTLCLGVVIMTPLFFLSLYLQQVLGHSALRTGLSLLPMAAVISVGVLVSQRLIPAIGPRRLVVGGALVTAAGLVWLARLPADPGYVGDILLPTLVVGAGTSMMMMPAIVAATAGVAPRDAGVASGLINMCRQLSGALGLAVLVTVASTVTDHSRAAGAATGAAAVVDGYRVAFYVIAAISVASAPLALLLRTAARTGEPVRE</sequence>
<dbReference type="Proteomes" id="UP000670475">
    <property type="component" value="Unassembled WGS sequence"/>
</dbReference>
<feature type="transmembrane region" description="Helical" evidence="8">
    <location>
        <begin position="359"/>
        <end position="375"/>
    </location>
</feature>
<feature type="transmembrane region" description="Helical" evidence="8">
    <location>
        <begin position="330"/>
        <end position="347"/>
    </location>
</feature>
<dbReference type="PANTHER" id="PTHR42718">
    <property type="entry name" value="MAJOR FACILITATOR SUPERFAMILY MULTIDRUG TRANSPORTER MFSC"/>
    <property type="match status" value="1"/>
</dbReference>